<dbReference type="PROSITE" id="PS50293">
    <property type="entry name" value="TPR_REGION"/>
    <property type="match status" value="1"/>
</dbReference>
<accession>A0A936K600</accession>
<dbReference type="SUPFAM" id="SSF48452">
    <property type="entry name" value="TPR-like"/>
    <property type="match status" value="1"/>
</dbReference>
<name>A0A936K600_9BACT</name>
<proteinExistence type="predicted"/>
<dbReference type="Pfam" id="PF07719">
    <property type="entry name" value="TPR_2"/>
    <property type="match status" value="1"/>
</dbReference>
<comment type="caution">
    <text evidence="5">The sequence shown here is derived from an EMBL/GenBank/DDBJ whole genome shotgun (WGS) entry which is preliminary data.</text>
</comment>
<dbReference type="Pfam" id="PF13414">
    <property type="entry name" value="TPR_11"/>
    <property type="match status" value="1"/>
</dbReference>
<dbReference type="InterPro" id="IPR011990">
    <property type="entry name" value="TPR-like_helical_dom_sf"/>
</dbReference>
<dbReference type="PROSITE" id="PS50005">
    <property type="entry name" value="TPR"/>
    <property type="match status" value="2"/>
</dbReference>
<evidence type="ECO:0000256" key="3">
    <source>
        <dbReference type="ARBA" id="ARBA00023078"/>
    </source>
</evidence>
<dbReference type="InterPro" id="IPR019734">
    <property type="entry name" value="TPR_rpt"/>
</dbReference>
<feature type="repeat" description="TPR" evidence="4">
    <location>
        <begin position="124"/>
        <end position="157"/>
    </location>
</feature>
<dbReference type="Proteomes" id="UP000709959">
    <property type="component" value="Unassembled WGS sequence"/>
</dbReference>
<dbReference type="AlphaFoldDB" id="A0A936K600"/>
<dbReference type="SMART" id="SM00028">
    <property type="entry name" value="TPR"/>
    <property type="match status" value="3"/>
</dbReference>
<protein>
    <submittedName>
        <fullName evidence="5">Tetratricopeptide repeat protein</fullName>
    </submittedName>
</protein>
<evidence type="ECO:0000256" key="2">
    <source>
        <dbReference type="ARBA" id="ARBA00022803"/>
    </source>
</evidence>
<dbReference type="InterPro" id="IPR051685">
    <property type="entry name" value="Ycf3/AcsC/BcsC/TPR_MFPF"/>
</dbReference>
<evidence type="ECO:0000313" key="6">
    <source>
        <dbReference type="Proteomes" id="UP000709959"/>
    </source>
</evidence>
<feature type="repeat" description="TPR" evidence="4">
    <location>
        <begin position="90"/>
        <end position="123"/>
    </location>
</feature>
<evidence type="ECO:0000256" key="1">
    <source>
        <dbReference type="ARBA" id="ARBA00022737"/>
    </source>
</evidence>
<dbReference type="InterPro" id="IPR013105">
    <property type="entry name" value="TPR_2"/>
</dbReference>
<evidence type="ECO:0000313" key="5">
    <source>
        <dbReference type="EMBL" id="MBK8572556.1"/>
    </source>
</evidence>
<keyword evidence="2 4" id="KW-0802">TPR repeat</keyword>
<dbReference type="PANTHER" id="PTHR44943:SF9">
    <property type="entry name" value="TPR-REPEAT-CONTAINING PROTEIN"/>
    <property type="match status" value="1"/>
</dbReference>
<keyword evidence="1" id="KW-0677">Repeat</keyword>
<sequence length="207" mass="21831">MNRNIMFALAGGLAAGFLAGYFAFGSGSQEAARPVVAAPAGPIMPAPSLGGAVPGAMPGAMPAGPALPSAEVQARINRLEATVLADPKNYGAWFALGNDYFDTHQHQKAVDAYAKGLAIKPDEPNVITDQGVMYRDLGQFDKALANFQKANKLDPNHVQSLFNMGVVYSADLHKPEEAAKAWNKIIAIAPGSEQAAQARQMLSQLKK</sequence>
<reference evidence="5 6" key="1">
    <citation type="submission" date="2020-10" db="EMBL/GenBank/DDBJ databases">
        <title>Connecting structure to function with the recovery of over 1000 high-quality activated sludge metagenome-assembled genomes encoding full-length rRNA genes using long-read sequencing.</title>
        <authorList>
            <person name="Singleton C.M."/>
            <person name="Petriglieri F."/>
            <person name="Kristensen J.M."/>
            <person name="Kirkegaard R.H."/>
            <person name="Michaelsen T.Y."/>
            <person name="Andersen M.H."/>
            <person name="Karst S.M."/>
            <person name="Dueholm M.S."/>
            <person name="Nielsen P.H."/>
            <person name="Albertsen M."/>
        </authorList>
    </citation>
    <scope>NUCLEOTIDE SEQUENCE [LARGE SCALE GENOMIC DNA]</scope>
    <source>
        <strain evidence="5">OdNE_18-Q3-R46-58_MAXAC.008</strain>
    </source>
</reference>
<dbReference type="PANTHER" id="PTHR44943">
    <property type="entry name" value="CELLULOSE SYNTHASE OPERON PROTEIN C"/>
    <property type="match status" value="1"/>
</dbReference>
<evidence type="ECO:0000256" key="4">
    <source>
        <dbReference type="PROSITE-ProRule" id="PRU00339"/>
    </source>
</evidence>
<organism evidence="5 6">
    <name type="scientific">Candidatus Geothrix odensensis</name>
    <dbReference type="NCBI Taxonomy" id="2954440"/>
    <lineage>
        <taxon>Bacteria</taxon>
        <taxon>Pseudomonadati</taxon>
        <taxon>Acidobacteriota</taxon>
        <taxon>Holophagae</taxon>
        <taxon>Holophagales</taxon>
        <taxon>Holophagaceae</taxon>
        <taxon>Geothrix</taxon>
    </lineage>
</organism>
<dbReference type="Gene3D" id="1.25.40.10">
    <property type="entry name" value="Tetratricopeptide repeat domain"/>
    <property type="match status" value="2"/>
</dbReference>
<keyword evidence="3" id="KW-0793">Thylakoid</keyword>
<dbReference type="EMBL" id="JADKCH010000005">
    <property type="protein sequence ID" value="MBK8572556.1"/>
    <property type="molecule type" value="Genomic_DNA"/>
</dbReference>
<gene>
    <name evidence="5" type="ORF">IPN91_07875</name>
</gene>